<dbReference type="GO" id="GO:0006508">
    <property type="term" value="P:proteolysis"/>
    <property type="evidence" value="ECO:0007669"/>
    <property type="project" value="InterPro"/>
</dbReference>
<dbReference type="InterPro" id="IPR001969">
    <property type="entry name" value="Aspartic_peptidase_AS"/>
</dbReference>
<reference evidence="3" key="1">
    <citation type="submission" date="2023-06" db="EMBL/GenBank/DDBJ databases">
        <title>Reference genome for the Northern bat (Eptesicus nilssonii), a most northern bat species.</title>
        <authorList>
            <person name="Laine V.N."/>
            <person name="Pulliainen A.T."/>
            <person name="Lilley T.M."/>
        </authorList>
    </citation>
    <scope>NUCLEOTIDE SEQUENCE</scope>
    <source>
        <strain evidence="3">BLF_Eptnil</strain>
        <tissue evidence="3">Kidney</tissue>
    </source>
</reference>
<dbReference type="Gene3D" id="2.40.70.10">
    <property type="entry name" value="Acid Proteases"/>
    <property type="match status" value="1"/>
</dbReference>
<comment type="caution">
    <text evidence="3">The sequence shown here is derived from an EMBL/GenBank/DDBJ whole genome shotgun (WGS) entry which is preliminary data.</text>
</comment>
<dbReference type="Pfam" id="PF02093">
    <property type="entry name" value="Gag_p30"/>
    <property type="match status" value="1"/>
</dbReference>
<dbReference type="InterPro" id="IPR003036">
    <property type="entry name" value="Gag_P30"/>
</dbReference>
<organism evidence="3 4">
    <name type="scientific">Cnephaeus nilssonii</name>
    <name type="common">Northern bat</name>
    <name type="synonym">Eptesicus nilssonii</name>
    <dbReference type="NCBI Taxonomy" id="3371016"/>
    <lineage>
        <taxon>Eukaryota</taxon>
        <taxon>Metazoa</taxon>
        <taxon>Chordata</taxon>
        <taxon>Craniata</taxon>
        <taxon>Vertebrata</taxon>
        <taxon>Euteleostomi</taxon>
        <taxon>Mammalia</taxon>
        <taxon>Eutheria</taxon>
        <taxon>Laurasiatheria</taxon>
        <taxon>Chiroptera</taxon>
        <taxon>Yangochiroptera</taxon>
        <taxon>Vespertilionidae</taxon>
        <taxon>Cnephaeus</taxon>
    </lineage>
</organism>
<protein>
    <recommendedName>
        <fullName evidence="2">Peptidase A2 domain-containing protein</fullName>
    </recommendedName>
</protein>
<evidence type="ECO:0000313" key="4">
    <source>
        <dbReference type="Proteomes" id="UP001177744"/>
    </source>
</evidence>
<dbReference type="Pfam" id="PF00098">
    <property type="entry name" value="zf-CCHC"/>
    <property type="match status" value="1"/>
</dbReference>
<dbReference type="GO" id="GO:0003676">
    <property type="term" value="F:nucleic acid binding"/>
    <property type="evidence" value="ECO:0007669"/>
    <property type="project" value="InterPro"/>
</dbReference>
<dbReference type="InterPro" id="IPR008919">
    <property type="entry name" value="Retrov_capsid_N"/>
</dbReference>
<dbReference type="SUPFAM" id="SSF50630">
    <property type="entry name" value="Acid proteases"/>
    <property type="match status" value="1"/>
</dbReference>
<dbReference type="Proteomes" id="UP001177744">
    <property type="component" value="Unassembled WGS sequence"/>
</dbReference>
<dbReference type="Gene3D" id="1.10.375.10">
    <property type="entry name" value="Human Immunodeficiency Virus Type 1 Capsid Protein"/>
    <property type="match status" value="1"/>
</dbReference>
<name>A0AA40HJ68_CNENI</name>
<dbReference type="GO" id="GO:0008270">
    <property type="term" value="F:zinc ion binding"/>
    <property type="evidence" value="ECO:0007669"/>
    <property type="project" value="InterPro"/>
</dbReference>
<evidence type="ECO:0000259" key="2">
    <source>
        <dbReference type="PROSITE" id="PS50175"/>
    </source>
</evidence>
<dbReference type="PANTHER" id="PTHR33166">
    <property type="entry name" value="GAG_P30 DOMAIN-CONTAINING PROTEIN"/>
    <property type="match status" value="1"/>
</dbReference>
<evidence type="ECO:0000313" key="3">
    <source>
        <dbReference type="EMBL" id="KAK1332197.1"/>
    </source>
</evidence>
<dbReference type="InterPro" id="IPR050462">
    <property type="entry name" value="Retroviral_Gag-Pol_poly"/>
</dbReference>
<dbReference type="SUPFAM" id="SSF47943">
    <property type="entry name" value="Retrovirus capsid protein, N-terminal core domain"/>
    <property type="match status" value="1"/>
</dbReference>
<dbReference type="InterPro" id="IPR001878">
    <property type="entry name" value="Znf_CCHC"/>
</dbReference>
<dbReference type="InterPro" id="IPR036875">
    <property type="entry name" value="Znf_CCHC_sf"/>
</dbReference>
<dbReference type="GO" id="GO:0004190">
    <property type="term" value="F:aspartic-type endopeptidase activity"/>
    <property type="evidence" value="ECO:0007669"/>
    <property type="project" value="InterPro"/>
</dbReference>
<dbReference type="AlphaFoldDB" id="A0AA40HJ68"/>
<dbReference type="PROSITE" id="PS00141">
    <property type="entry name" value="ASP_PROTEASE"/>
    <property type="match status" value="1"/>
</dbReference>
<accession>A0AA40HJ68</accession>
<dbReference type="InterPro" id="IPR018061">
    <property type="entry name" value="Retropepsins"/>
</dbReference>
<evidence type="ECO:0000256" key="1">
    <source>
        <dbReference type="ARBA" id="ARBA00022801"/>
    </source>
</evidence>
<keyword evidence="1" id="KW-0378">Hydrolase</keyword>
<feature type="domain" description="Peptidase A2" evidence="2">
    <location>
        <begin position="251"/>
        <end position="289"/>
    </location>
</feature>
<dbReference type="InterPro" id="IPR001995">
    <property type="entry name" value="Peptidase_A2_cat"/>
</dbReference>
<keyword evidence="4" id="KW-1185">Reference proteome</keyword>
<dbReference type="EMBL" id="JAULJE010000018">
    <property type="protein sequence ID" value="KAK1332197.1"/>
    <property type="molecule type" value="Genomic_DNA"/>
</dbReference>
<sequence>MPVYYNQPFTISDILNWKHHTPAYSEKPQAMVDLLETIFQTQKPTWMDCKQLLFTFFNNEEHMRVVSEARKWLQTQAPAGILDTDRWAREGFPDEEPDWNPNSEDGRARLERCRLAFLQGVRAGAKKPTNMAKISEVFQKPDESLSMRDYVRPRKIELWAARKEEEKRIQKRANIIAVAFRGLGSQTDQKGKQEYRSGGEGRESLRRDQCAYCKETGHWKNECPKRQRQTGSFQLGPHEPMVRMKIGGQTVDIMVDTGAEHSVVIQKVAPLSGKTRRPFCHPRRCQLGGHQVIHEFLYLPDCPVPLMGRDVLAKMGAEITFAPDGSAQLRLSEETSPTILSLAVRREEEWRLYTPQTKASPLEPELEEEFLLIWA</sequence>
<dbReference type="SUPFAM" id="SSF57756">
    <property type="entry name" value="Retrovirus zinc finger-like domains"/>
    <property type="match status" value="1"/>
</dbReference>
<gene>
    <name evidence="3" type="ORF">QTO34_006869</name>
</gene>
<proteinExistence type="predicted"/>
<dbReference type="Pfam" id="PF00077">
    <property type="entry name" value="RVP"/>
    <property type="match status" value="1"/>
</dbReference>
<dbReference type="Gene3D" id="4.10.60.10">
    <property type="entry name" value="Zinc finger, CCHC-type"/>
    <property type="match status" value="1"/>
</dbReference>
<dbReference type="GO" id="GO:0019068">
    <property type="term" value="P:virion assembly"/>
    <property type="evidence" value="ECO:0007669"/>
    <property type="project" value="InterPro"/>
</dbReference>
<dbReference type="InterPro" id="IPR021109">
    <property type="entry name" value="Peptidase_aspartic_dom_sf"/>
</dbReference>
<dbReference type="SMART" id="SM00343">
    <property type="entry name" value="ZnF_C2HC"/>
    <property type="match status" value="1"/>
</dbReference>
<dbReference type="PROSITE" id="PS50175">
    <property type="entry name" value="ASP_PROT_RETROV"/>
    <property type="match status" value="1"/>
</dbReference>